<evidence type="ECO:0000259" key="1">
    <source>
        <dbReference type="Pfam" id="PF14534"/>
    </source>
</evidence>
<accession>A0ABY3WHB6</accession>
<sequence>MPDTPVTAPVTAAVEGELRLLDPAVRADPALVGELLHPEFLEFGASGQRWTREAIIDALATEDDGLPISAAEMKGTLLAPELVHLAFDTECNGRRVHRSSLWRRTGDAWRLWFHQGTPFSADESAGSDSGAS</sequence>
<name>A0ABY3WHB6_9ACTN</name>
<protein>
    <submittedName>
        <fullName evidence="2">Nuclear transport factor 2 family protein</fullName>
    </submittedName>
</protein>
<keyword evidence="3" id="KW-1185">Reference proteome</keyword>
<dbReference type="Proteomes" id="UP000828924">
    <property type="component" value="Chromosome"/>
</dbReference>
<dbReference type="RefSeq" id="WP_242330564.1">
    <property type="nucleotide sequence ID" value="NZ_CP071872.1"/>
</dbReference>
<gene>
    <name evidence="2" type="ORF">J4032_10870</name>
</gene>
<dbReference type="EMBL" id="CP071872">
    <property type="protein sequence ID" value="UNM11974.1"/>
    <property type="molecule type" value="Genomic_DNA"/>
</dbReference>
<evidence type="ECO:0000313" key="2">
    <source>
        <dbReference type="EMBL" id="UNM11974.1"/>
    </source>
</evidence>
<evidence type="ECO:0000313" key="3">
    <source>
        <dbReference type="Proteomes" id="UP000828924"/>
    </source>
</evidence>
<organism evidence="2 3">
    <name type="scientific">Streptomyces formicae</name>
    <dbReference type="NCBI Taxonomy" id="1616117"/>
    <lineage>
        <taxon>Bacteria</taxon>
        <taxon>Bacillati</taxon>
        <taxon>Actinomycetota</taxon>
        <taxon>Actinomycetes</taxon>
        <taxon>Kitasatosporales</taxon>
        <taxon>Streptomycetaceae</taxon>
        <taxon>Streptomyces</taxon>
    </lineage>
</organism>
<feature type="domain" description="DUF4440" evidence="1">
    <location>
        <begin position="17"/>
        <end position="111"/>
    </location>
</feature>
<dbReference type="InterPro" id="IPR032710">
    <property type="entry name" value="NTF2-like_dom_sf"/>
</dbReference>
<dbReference type="Gene3D" id="3.10.450.50">
    <property type="match status" value="1"/>
</dbReference>
<dbReference type="SUPFAM" id="SSF54427">
    <property type="entry name" value="NTF2-like"/>
    <property type="match status" value="1"/>
</dbReference>
<dbReference type="InterPro" id="IPR027843">
    <property type="entry name" value="DUF4440"/>
</dbReference>
<proteinExistence type="predicted"/>
<dbReference type="Pfam" id="PF14534">
    <property type="entry name" value="DUF4440"/>
    <property type="match status" value="1"/>
</dbReference>
<reference evidence="2 3" key="1">
    <citation type="submission" date="2021-03" db="EMBL/GenBank/DDBJ databases">
        <title>Complete genome of Streptomyces formicae strain 1H-GS9 (DSM 100524).</title>
        <authorList>
            <person name="Atanasov K.E."/>
            <person name="Altabella T."/>
            <person name="Ferrer A."/>
        </authorList>
    </citation>
    <scope>NUCLEOTIDE SEQUENCE [LARGE SCALE GENOMIC DNA]</scope>
    <source>
        <strain evidence="2 3">1H-GS9</strain>
    </source>
</reference>